<protein>
    <submittedName>
        <fullName evidence="1">Putative endonuclease/reverse transcript</fullName>
    </submittedName>
</protein>
<keyword evidence="1" id="KW-0540">Nuclease</keyword>
<evidence type="ECO:0000313" key="1">
    <source>
        <dbReference type="EMBL" id="JAP74176.1"/>
    </source>
</evidence>
<dbReference type="AlphaFoldDB" id="A0A131Y7X6"/>
<accession>A0A131Y7X6</accession>
<dbReference type="GO" id="GO:0004519">
    <property type="term" value="F:endonuclease activity"/>
    <property type="evidence" value="ECO:0007669"/>
    <property type="project" value="UniProtKB-KW"/>
</dbReference>
<feature type="non-terminal residue" evidence="1">
    <location>
        <position position="1"/>
    </location>
</feature>
<name>A0A131Y7X6_IXORI</name>
<proteinExistence type="evidence at transcript level"/>
<reference evidence="1" key="1">
    <citation type="submission" date="2016-02" db="EMBL/GenBank/DDBJ databases">
        <title>RNAseq analyses of the midgut from blood- or serum-fed Ixodes ricinus ticks.</title>
        <authorList>
            <person name="Perner J."/>
            <person name="Provaznik J."/>
            <person name="Schrenkova J."/>
            <person name="Urbanova V."/>
            <person name="Ribeiro J.M."/>
            <person name="Kopacek P."/>
        </authorList>
    </citation>
    <scope>NUCLEOTIDE SEQUENCE</scope>
    <source>
        <tissue evidence="1">Gut</tissue>
    </source>
</reference>
<keyword evidence="1" id="KW-0378">Hydrolase</keyword>
<sequence>RLTAYKTLIRPMLEYATVVWDPYTKVDSSKIERIQNQSLRFVYGRYKRTDSITEMLSLSNMEPLCARRKLARLKLLYSIANRQTGIDPNMYLLPPFKHSSRINNSHHIRPFRSSSNVLKFSFFSRTVDEWNLLPDEIVACTTVEQFVDACSSHF</sequence>
<keyword evidence="1" id="KW-0255">Endonuclease</keyword>
<dbReference type="EMBL" id="GEFM01001620">
    <property type="protein sequence ID" value="JAP74176.1"/>
    <property type="molecule type" value="mRNA"/>
</dbReference>
<organism evidence="1">
    <name type="scientific">Ixodes ricinus</name>
    <name type="common">Common tick</name>
    <name type="synonym">Acarus ricinus</name>
    <dbReference type="NCBI Taxonomy" id="34613"/>
    <lineage>
        <taxon>Eukaryota</taxon>
        <taxon>Metazoa</taxon>
        <taxon>Ecdysozoa</taxon>
        <taxon>Arthropoda</taxon>
        <taxon>Chelicerata</taxon>
        <taxon>Arachnida</taxon>
        <taxon>Acari</taxon>
        <taxon>Parasitiformes</taxon>
        <taxon>Ixodida</taxon>
        <taxon>Ixodoidea</taxon>
        <taxon>Ixodidae</taxon>
        <taxon>Ixodinae</taxon>
        <taxon>Ixodes</taxon>
    </lineage>
</organism>